<dbReference type="GO" id="GO:0015171">
    <property type="term" value="F:amino acid transmembrane transporter activity"/>
    <property type="evidence" value="ECO:0007669"/>
    <property type="project" value="TreeGrafter"/>
</dbReference>
<dbReference type="PANTHER" id="PTHR43341">
    <property type="entry name" value="AMINO ACID PERMEASE"/>
    <property type="match status" value="1"/>
</dbReference>
<keyword evidence="7 9" id="KW-0472">Membrane</keyword>
<dbReference type="AlphaFoldDB" id="J7SAM4"/>
<feature type="transmembrane region" description="Helical" evidence="9">
    <location>
        <begin position="495"/>
        <end position="523"/>
    </location>
</feature>
<dbReference type="GO" id="GO:0016020">
    <property type="term" value="C:membrane"/>
    <property type="evidence" value="ECO:0007669"/>
    <property type="project" value="UniProtKB-SubCell"/>
</dbReference>
<feature type="domain" description="Amino acid permease/ SLC12A" evidence="10">
    <location>
        <begin position="99"/>
        <end position="559"/>
    </location>
</feature>
<evidence type="ECO:0000256" key="2">
    <source>
        <dbReference type="ARBA" id="ARBA00006983"/>
    </source>
</evidence>
<dbReference type="InterPro" id="IPR004840">
    <property type="entry name" value="Amino_acid_permease_CS"/>
</dbReference>
<keyword evidence="6 9" id="KW-1133">Transmembrane helix</keyword>
<dbReference type="InterPro" id="IPR004762">
    <property type="entry name" value="Amino_acid_permease_fungi"/>
</dbReference>
<feature type="compositionally biased region" description="Basic and acidic residues" evidence="8">
    <location>
        <begin position="18"/>
        <end position="31"/>
    </location>
</feature>
<evidence type="ECO:0000256" key="6">
    <source>
        <dbReference type="ARBA" id="ARBA00022989"/>
    </source>
</evidence>
<dbReference type="OMA" id="QAFTWLA"/>
<gene>
    <name evidence="11" type="primary">KNAG0J02200</name>
    <name evidence="11" type="ordered locus">KNAG_0J02200</name>
</gene>
<organism evidence="11 12">
    <name type="scientific">Huiozyma naganishii (strain ATCC MYA-139 / BCRC 22969 / CBS 8797 / KCTC 17520 / NBRC 10181 / NCYC 3082 / Yp74L-3)</name>
    <name type="common">Yeast</name>
    <name type="synonym">Kazachstania naganishii</name>
    <dbReference type="NCBI Taxonomy" id="1071383"/>
    <lineage>
        <taxon>Eukaryota</taxon>
        <taxon>Fungi</taxon>
        <taxon>Dikarya</taxon>
        <taxon>Ascomycota</taxon>
        <taxon>Saccharomycotina</taxon>
        <taxon>Saccharomycetes</taxon>
        <taxon>Saccharomycetales</taxon>
        <taxon>Saccharomycetaceae</taxon>
        <taxon>Huiozyma</taxon>
    </lineage>
</organism>
<dbReference type="InterPro" id="IPR004841">
    <property type="entry name" value="AA-permease/SLC12A_dom"/>
</dbReference>
<dbReference type="FunFam" id="1.20.1740.10:FF:000017">
    <property type="entry name" value="Amino acid permease"/>
    <property type="match status" value="1"/>
</dbReference>
<keyword evidence="3" id="KW-0813">Transport</keyword>
<reference evidence="12" key="2">
    <citation type="submission" date="2012-08" db="EMBL/GenBank/DDBJ databases">
        <title>Genome sequence of Kazachstania naganishii.</title>
        <authorList>
            <person name="Gordon J.L."/>
            <person name="Armisen D."/>
            <person name="Proux-Wera E."/>
            <person name="OhEigeartaigh S.S."/>
            <person name="Byrne K.P."/>
            <person name="Wolfe K.H."/>
        </authorList>
    </citation>
    <scope>NUCLEOTIDE SEQUENCE [LARGE SCALE GENOMIC DNA]</scope>
    <source>
        <strain evidence="12">ATCC MYA-139 / BCRC 22969 / CBS 8797 / CCRC 22969 / KCTC 17520 / NBRC 10181 / NCYC 3082</strain>
    </source>
</reference>
<keyword evidence="12" id="KW-1185">Reference proteome</keyword>
<dbReference type="eggNOG" id="KOG1286">
    <property type="taxonomic scope" value="Eukaryota"/>
</dbReference>
<dbReference type="PROSITE" id="PS00218">
    <property type="entry name" value="AMINO_ACID_PERMEASE_1"/>
    <property type="match status" value="1"/>
</dbReference>
<dbReference type="Gene3D" id="1.20.1740.10">
    <property type="entry name" value="Amino acid/polyamine transporter I"/>
    <property type="match status" value="1"/>
</dbReference>
<feature type="transmembrane region" description="Helical" evidence="9">
    <location>
        <begin position="328"/>
        <end position="347"/>
    </location>
</feature>
<dbReference type="PIRSF" id="PIRSF006060">
    <property type="entry name" value="AA_transporter"/>
    <property type="match status" value="1"/>
</dbReference>
<accession>J7SAM4</accession>
<feature type="compositionally biased region" description="Acidic residues" evidence="8">
    <location>
        <begin position="1"/>
        <end position="10"/>
    </location>
</feature>
<evidence type="ECO:0000256" key="7">
    <source>
        <dbReference type="ARBA" id="ARBA00023136"/>
    </source>
</evidence>
<dbReference type="GeneID" id="34528056"/>
<reference evidence="11 12" key="1">
    <citation type="journal article" date="2011" name="Proc. Natl. Acad. Sci. U.S.A.">
        <title>Evolutionary erosion of yeast sex chromosomes by mating-type switching accidents.</title>
        <authorList>
            <person name="Gordon J.L."/>
            <person name="Armisen D."/>
            <person name="Proux-Wera E."/>
            <person name="Oheigeartaigh S.S."/>
            <person name="Byrne K.P."/>
            <person name="Wolfe K.H."/>
        </authorList>
    </citation>
    <scope>NUCLEOTIDE SEQUENCE [LARGE SCALE GENOMIC DNA]</scope>
    <source>
        <strain evidence="12">ATCC MYA-139 / BCRC 22969 / CBS 8797 / CCRC 22969 / KCTC 17520 / NBRC 10181 / NCYC 3082</strain>
    </source>
</reference>
<dbReference type="RefSeq" id="XP_022466546.1">
    <property type="nucleotide sequence ID" value="XM_022610228.1"/>
</dbReference>
<feature type="transmembrane region" description="Helical" evidence="9">
    <location>
        <begin position="428"/>
        <end position="447"/>
    </location>
</feature>
<evidence type="ECO:0000256" key="8">
    <source>
        <dbReference type="SAM" id="MobiDB-lite"/>
    </source>
</evidence>
<feature type="transmembrane region" description="Helical" evidence="9">
    <location>
        <begin position="176"/>
        <end position="199"/>
    </location>
</feature>
<dbReference type="InterPro" id="IPR050524">
    <property type="entry name" value="APC_YAT"/>
</dbReference>
<keyword evidence="4 9" id="KW-0812">Transmembrane</keyword>
<feature type="transmembrane region" description="Helical" evidence="9">
    <location>
        <begin position="236"/>
        <end position="256"/>
    </location>
</feature>
<feature type="transmembrane region" description="Helical" evidence="9">
    <location>
        <begin position="535"/>
        <end position="555"/>
    </location>
</feature>
<evidence type="ECO:0000313" key="12">
    <source>
        <dbReference type="Proteomes" id="UP000006310"/>
    </source>
</evidence>
<comment type="subcellular location">
    <subcellularLocation>
        <location evidence="1">Membrane</location>
        <topology evidence="1">Multi-pass membrane protein</topology>
    </subcellularLocation>
</comment>
<evidence type="ECO:0000256" key="5">
    <source>
        <dbReference type="ARBA" id="ARBA00022970"/>
    </source>
</evidence>
<evidence type="ECO:0000256" key="1">
    <source>
        <dbReference type="ARBA" id="ARBA00004141"/>
    </source>
</evidence>
<dbReference type="OrthoDB" id="3900342at2759"/>
<evidence type="ECO:0000256" key="9">
    <source>
        <dbReference type="SAM" id="Phobius"/>
    </source>
</evidence>
<protein>
    <recommendedName>
        <fullName evidence="10">Amino acid permease/ SLC12A domain-containing protein</fullName>
    </recommendedName>
</protein>
<evidence type="ECO:0000256" key="3">
    <source>
        <dbReference type="ARBA" id="ARBA00022448"/>
    </source>
</evidence>
<feature type="transmembrane region" description="Helical" evidence="9">
    <location>
        <begin position="382"/>
        <end position="407"/>
    </location>
</feature>
<feature type="transmembrane region" description="Helical" evidence="9">
    <location>
        <begin position="100"/>
        <end position="118"/>
    </location>
</feature>
<feature type="transmembrane region" description="Helical" evidence="9">
    <location>
        <begin position="453"/>
        <end position="474"/>
    </location>
</feature>
<feature type="transmembrane region" description="Helical" evidence="9">
    <location>
        <begin position="211"/>
        <end position="230"/>
    </location>
</feature>
<name>J7SAM4_HUIN7</name>
<dbReference type="NCBIfam" id="TIGR00913">
    <property type="entry name" value="2A0310"/>
    <property type="match status" value="1"/>
</dbReference>
<evidence type="ECO:0000313" key="11">
    <source>
        <dbReference type="EMBL" id="CCK72301.1"/>
    </source>
</evidence>
<evidence type="ECO:0000259" key="10">
    <source>
        <dbReference type="Pfam" id="PF00324"/>
    </source>
</evidence>
<feature type="transmembrane region" description="Helical" evidence="9">
    <location>
        <begin position="124"/>
        <end position="144"/>
    </location>
</feature>
<dbReference type="KEGG" id="kng:KNAG_0J02200"/>
<sequence length="607" mass="67530">MPGYSEDYDADVLSSQELRTDASNKKSVDQINEKSVESYASNAEVGATNPTMFRRFVDSFKPAEDNKHSEVDSDVERNGDAAYSVNTDTHLKKAMKTRHVIMMTLGTGIGTGLLVANAKGLHFGGPAALVIGYGLVSMVTYIMIQAAGEMAVAYPTLPGNFNTYASIFVSKPFGFATVWLFCIQWLTVLPLELITASLIIKYWTEKVNADVFVVIFYVFLLFIHFIGVKAYGETEFVFNLCKILMIAGFIIFSIVVNCGGAGHDGYIGGKYWHSPGAFAGTNAAERFKGVCYVLVSGYFSYGGTELYVLSVNEQENPRKSTPIAAKQSIYRILVIYLLTMILIGFTVPFNDDQLMGAGGSATHASPYVLAASIHGVRVVPHIINAVILIAVISVANSSLYAAPRLLCSLAEQGYAPKFMTYVDREGRPLYALLACAVFGVIAFSACSDQEEQVFTWLAAIAGLSELFTWSSIMLSHVRFRQAMKLQGRDLNEVGYIANTGYWGSVYGVVFNILVFIAQFWVALAPPKSPITAQSFFESYLAFPIWIAFYFGYMIWNKDYTFLNPLDKIDLDHHRRIYDPEVLKQEDMENKERVRNGNIWTKLKWFWC</sequence>
<evidence type="ECO:0000256" key="4">
    <source>
        <dbReference type="ARBA" id="ARBA00022692"/>
    </source>
</evidence>
<proteinExistence type="inferred from homology"/>
<keyword evidence="5" id="KW-0029">Amino-acid transport</keyword>
<feature type="region of interest" description="Disordered" evidence="8">
    <location>
        <begin position="1"/>
        <end position="31"/>
    </location>
</feature>
<dbReference type="EMBL" id="HE978323">
    <property type="protein sequence ID" value="CCK72301.1"/>
    <property type="molecule type" value="Genomic_DNA"/>
</dbReference>
<dbReference type="Pfam" id="PF00324">
    <property type="entry name" value="AA_permease"/>
    <property type="match status" value="1"/>
</dbReference>
<comment type="similarity">
    <text evidence="2">Belongs to the amino acid-polyamine-organocation (APC) superfamily. YAT (TC 2.A.3.10) family.</text>
</comment>
<dbReference type="HOGENOM" id="CLU_007946_12_0_1"/>
<dbReference type="Proteomes" id="UP000006310">
    <property type="component" value="Chromosome 10"/>
</dbReference>
<dbReference type="PANTHER" id="PTHR43341:SF7">
    <property type="entry name" value="LEU_VAL_ILE AMINO-ACID PERMEASE-RELATED"/>
    <property type="match status" value="1"/>
</dbReference>